<dbReference type="GO" id="GO:0005765">
    <property type="term" value="C:lysosomal membrane"/>
    <property type="evidence" value="ECO:0007669"/>
    <property type="project" value="TreeGrafter"/>
</dbReference>
<keyword evidence="4 5" id="KW-0406">Ion transport</keyword>
<protein>
    <recommendedName>
        <fullName evidence="5">V-type proton ATPase subunit C</fullName>
    </recommendedName>
</protein>
<dbReference type="AlphaFoldDB" id="A0A914EJZ3"/>
<dbReference type="Gene3D" id="3.30.70.1180">
    <property type="entry name" value="Vacuolar atp synthase subunit c, domain 1"/>
    <property type="match status" value="1"/>
</dbReference>
<dbReference type="CDD" id="cd14785">
    <property type="entry name" value="V-ATPase_C"/>
    <property type="match status" value="1"/>
</dbReference>
<dbReference type="GO" id="GO:0046961">
    <property type="term" value="F:proton-transporting ATPase activity, rotational mechanism"/>
    <property type="evidence" value="ECO:0007669"/>
    <property type="project" value="InterPro"/>
</dbReference>
<evidence type="ECO:0000256" key="2">
    <source>
        <dbReference type="ARBA" id="ARBA00022448"/>
    </source>
</evidence>
<evidence type="ECO:0000313" key="7">
    <source>
        <dbReference type="WBParaSite" id="ACRNAN_scaffold8891.g30063.t1"/>
    </source>
</evidence>
<keyword evidence="3 5" id="KW-0375">Hydrogen ion transport</keyword>
<name>A0A914EJZ3_9BILA</name>
<sequence>MGQSCSRDHYICEEFLLISIPQQRLNPTLEILSKAGGTSSASIFPLPDLKVGTLDSLFSVSDDLVRLERSAEGTLKSMLGYENNFEKLYLRNTLEMKNSVMYFHWDHAKYPNKQAIKEIADIIEKQLLRAELDIKKQGMAYQEVKTNLKQLEVKASDSLVAKDWDEILNPEDFKLDSDHFKVVPVLVPKLSKKDFLAMYTTFASMVVPESAVLLDEDKQHCLYKVTMFKTNVDEFKTKAVEHKFIVREFNPSTKNAKQEIREQLQSEEAKLQRQFIRWLSINFREVFGAYLHVKALRVFVESVLRYGLPLSFKSIFIEPRKGAERKVMTLLNRLFADLDTDDGPIEHNGDVGIMTMIKTHNLDEYYKYVFMKIQTNFRN</sequence>
<comment type="subunit">
    <text evidence="5">V-ATPase is a heteromultimeric enzyme made up of two complexes: the ATP-hydrolytic V1 complex and the proton translocation V0 complex. The V1 complex consists of three catalytic AB heterodimers that form a heterohexamer, three peripheral stalks each consisting of EG heterodimers, one central rotor including subunits D and F, and the regulatory subunits C and H. The proton translocation complex V0 consists of the proton transport subunit a, a ring of proteolipid subunits c9c'', rotary subunit d, subunits e and f, and two accessory subunits.</text>
</comment>
<organism evidence="6 7">
    <name type="scientific">Acrobeloides nanus</name>
    <dbReference type="NCBI Taxonomy" id="290746"/>
    <lineage>
        <taxon>Eukaryota</taxon>
        <taxon>Metazoa</taxon>
        <taxon>Ecdysozoa</taxon>
        <taxon>Nematoda</taxon>
        <taxon>Chromadorea</taxon>
        <taxon>Rhabditida</taxon>
        <taxon>Tylenchina</taxon>
        <taxon>Cephalobomorpha</taxon>
        <taxon>Cephaloboidea</taxon>
        <taxon>Cephalobidae</taxon>
        <taxon>Acrobeloides</taxon>
    </lineage>
</organism>
<dbReference type="SUPFAM" id="SSF118203">
    <property type="entry name" value="Vacuolar ATP synthase subunit C"/>
    <property type="match status" value="1"/>
</dbReference>
<dbReference type="Gene3D" id="3.30.70.100">
    <property type="match status" value="1"/>
</dbReference>
<dbReference type="Pfam" id="PF03223">
    <property type="entry name" value="V-ATPase_C"/>
    <property type="match status" value="1"/>
</dbReference>
<keyword evidence="6" id="KW-1185">Reference proteome</keyword>
<dbReference type="GO" id="GO:0000221">
    <property type="term" value="C:vacuolar proton-transporting V-type ATPase, V1 domain"/>
    <property type="evidence" value="ECO:0007669"/>
    <property type="project" value="TreeGrafter"/>
</dbReference>
<dbReference type="Proteomes" id="UP000887540">
    <property type="component" value="Unplaced"/>
</dbReference>
<reference evidence="7" key="1">
    <citation type="submission" date="2022-11" db="UniProtKB">
        <authorList>
            <consortium name="WormBaseParasite"/>
        </authorList>
    </citation>
    <scope>IDENTIFICATION</scope>
</reference>
<evidence type="ECO:0000256" key="4">
    <source>
        <dbReference type="ARBA" id="ARBA00023065"/>
    </source>
</evidence>
<proteinExistence type="inferred from homology"/>
<dbReference type="WBParaSite" id="ACRNAN_scaffold8891.g30063.t1">
    <property type="protein sequence ID" value="ACRNAN_scaffold8891.g30063.t1"/>
    <property type="gene ID" value="ACRNAN_scaffold8891.g30063"/>
</dbReference>
<evidence type="ECO:0000256" key="3">
    <source>
        <dbReference type="ARBA" id="ARBA00022781"/>
    </source>
</evidence>
<dbReference type="InterPro" id="IPR036132">
    <property type="entry name" value="Vac_ATP_synth_c_sf"/>
</dbReference>
<comment type="similarity">
    <text evidence="1 5">Belongs to the V-ATPase C subunit family.</text>
</comment>
<comment type="function">
    <text evidence="5">Subunit of the V1 complex of vacuolar(H+)-ATPase (V-ATPase), a multisubunit enzyme composed of a peripheral complex (V1) that hydrolyzes ATP and a membrane integral complex (V0) that translocates protons. V-ATPase is responsible for acidifying and maintaining the pH of intracellular compartments and in some cell types, is targeted to the plasma membrane, where it is responsible for acidifying the extracellular environment. Subunit C is necessary for the assembly of the catalytic sector of the enzyme and is likely to have a specific function in its catalytic activity.</text>
</comment>
<keyword evidence="2 5" id="KW-0813">Transport</keyword>
<dbReference type="PANTHER" id="PTHR10137">
    <property type="entry name" value="V-TYPE PROTON ATPASE SUBUNIT C"/>
    <property type="match status" value="1"/>
</dbReference>
<evidence type="ECO:0000256" key="5">
    <source>
        <dbReference type="RuleBase" id="RU364010"/>
    </source>
</evidence>
<dbReference type="InterPro" id="IPR004907">
    <property type="entry name" value="ATPase_V1-cplx_csu"/>
</dbReference>
<dbReference type="Gene3D" id="1.20.1460.10">
    <property type="entry name" value="subunit c (vma5p) of the yeast v-atpase, domain 2"/>
    <property type="match status" value="1"/>
</dbReference>
<accession>A0A914EJZ3</accession>
<dbReference type="PANTHER" id="PTHR10137:SF0">
    <property type="entry name" value="V-TYPE PROTON ATPASE SUBUNIT C"/>
    <property type="match status" value="1"/>
</dbReference>
<evidence type="ECO:0000313" key="6">
    <source>
        <dbReference type="Proteomes" id="UP000887540"/>
    </source>
</evidence>
<evidence type="ECO:0000256" key="1">
    <source>
        <dbReference type="ARBA" id="ARBA00006138"/>
    </source>
</evidence>